<gene>
    <name evidence="1" type="ORF">CW740_01550</name>
</gene>
<reference evidence="1 2" key="1">
    <citation type="submission" date="2017-12" db="EMBL/GenBank/DDBJ databases">
        <title>Kangiella profundi FT102 completed genome.</title>
        <authorList>
            <person name="Xu J."/>
            <person name="Wang J."/>
            <person name="Lu Y."/>
        </authorList>
    </citation>
    <scope>NUCLEOTIDE SEQUENCE [LARGE SCALE GENOMIC DNA]</scope>
    <source>
        <strain evidence="1 2">FT102</strain>
    </source>
</reference>
<dbReference type="EMBL" id="CP025120">
    <property type="protein sequence ID" value="AUD77994.1"/>
    <property type="molecule type" value="Genomic_DNA"/>
</dbReference>
<dbReference type="KEGG" id="kpd:CW740_01550"/>
<name>A0A2K9AGB7_9GAMM</name>
<evidence type="ECO:0000313" key="1">
    <source>
        <dbReference type="EMBL" id="AUD77994.1"/>
    </source>
</evidence>
<evidence type="ECO:0000313" key="2">
    <source>
        <dbReference type="Proteomes" id="UP000232693"/>
    </source>
</evidence>
<dbReference type="AlphaFoldDB" id="A0A2K9AGB7"/>
<sequence>MSTIKEENTVKLKYLFLVSFFLTACATTQNQSDTNLSNSYNKDVELPEDPHSQAIIDILKVMSIPQIARVAMNKKLAEDETQNLSPEYIQCINEQLTDNQVYALMLPVYKNNIDQESALKLAEFYTGPTGQKISTILKIKLGEPLAQPNITQEDVQAMAKYRPLLQELKKPELKEQAQVAGYNLGIRMGMQCAATGSI</sequence>
<protein>
    <submittedName>
        <fullName evidence="1">Uncharacterized protein</fullName>
    </submittedName>
</protein>
<dbReference type="Proteomes" id="UP000232693">
    <property type="component" value="Chromosome"/>
</dbReference>
<dbReference type="PROSITE" id="PS51257">
    <property type="entry name" value="PROKAR_LIPOPROTEIN"/>
    <property type="match status" value="1"/>
</dbReference>
<proteinExistence type="predicted"/>
<keyword evidence="2" id="KW-1185">Reference proteome</keyword>
<accession>A0A2K9AGB7</accession>
<organism evidence="1 2">
    <name type="scientific">Kangiella profundi</name>
    <dbReference type="NCBI Taxonomy" id="1561924"/>
    <lineage>
        <taxon>Bacteria</taxon>
        <taxon>Pseudomonadati</taxon>
        <taxon>Pseudomonadota</taxon>
        <taxon>Gammaproteobacteria</taxon>
        <taxon>Kangiellales</taxon>
        <taxon>Kangiellaceae</taxon>
        <taxon>Kangiella</taxon>
    </lineage>
</organism>